<evidence type="ECO:0000313" key="2">
    <source>
        <dbReference type="EMBL" id="KAK4121633.1"/>
    </source>
</evidence>
<reference evidence="2" key="1">
    <citation type="journal article" date="2023" name="Mol. Phylogenet. Evol.">
        <title>Genome-scale phylogeny and comparative genomics of the fungal order Sordariales.</title>
        <authorList>
            <person name="Hensen N."/>
            <person name="Bonometti L."/>
            <person name="Westerberg I."/>
            <person name="Brannstrom I.O."/>
            <person name="Guillou S."/>
            <person name="Cros-Aarteil S."/>
            <person name="Calhoun S."/>
            <person name="Haridas S."/>
            <person name="Kuo A."/>
            <person name="Mondo S."/>
            <person name="Pangilinan J."/>
            <person name="Riley R."/>
            <person name="LaButti K."/>
            <person name="Andreopoulos B."/>
            <person name="Lipzen A."/>
            <person name="Chen C."/>
            <person name="Yan M."/>
            <person name="Daum C."/>
            <person name="Ng V."/>
            <person name="Clum A."/>
            <person name="Steindorff A."/>
            <person name="Ohm R.A."/>
            <person name="Martin F."/>
            <person name="Silar P."/>
            <person name="Natvig D.O."/>
            <person name="Lalanne C."/>
            <person name="Gautier V."/>
            <person name="Ament-Velasquez S.L."/>
            <person name="Kruys A."/>
            <person name="Hutchinson M.I."/>
            <person name="Powell A.J."/>
            <person name="Barry K."/>
            <person name="Miller A.N."/>
            <person name="Grigoriev I.V."/>
            <person name="Debuchy R."/>
            <person name="Gladieux P."/>
            <person name="Hiltunen Thoren M."/>
            <person name="Johannesson H."/>
        </authorList>
    </citation>
    <scope>NUCLEOTIDE SEQUENCE</scope>
    <source>
        <strain evidence="2">CBS 731.68</strain>
    </source>
</reference>
<dbReference type="GeneID" id="87830161"/>
<reference evidence="2" key="2">
    <citation type="submission" date="2023-05" db="EMBL/GenBank/DDBJ databases">
        <authorList>
            <consortium name="Lawrence Berkeley National Laboratory"/>
            <person name="Steindorff A."/>
            <person name="Hensen N."/>
            <person name="Bonometti L."/>
            <person name="Westerberg I."/>
            <person name="Brannstrom I.O."/>
            <person name="Guillou S."/>
            <person name="Cros-Aarteil S."/>
            <person name="Calhoun S."/>
            <person name="Haridas S."/>
            <person name="Kuo A."/>
            <person name="Mondo S."/>
            <person name="Pangilinan J."/>
            <person name="Riley R."/>
            <person name="Labutti K."/>
            <person name="Andreopoulos B."/>
            <person name="Lipzen A."/>
            <person name="Chen C."/>
            <person name="Yanf M."/>
            <person name="Daum C."/>
            <person name="Ng V."/>
            <person name="Clum A."/>
            <person name="Ohm R."/>
            <person name="Martin F."/>
            <person name="Silar P."/>
            <person name="Natvig D."/>
            <person name="Lalanne C."/>
            <person name="Gautier V."/>
            <person name="Ament-Velasquez S.L."/>
            <person name="Kruys A."/>
            <person name="Hutchinson M.I."/>
            <person name="Powell A.J."/>
            <person name="Barry K."/>
            <person name="Miller A.N."/>
            <person name="Grigoriev I.V."/>
            <person name="Debuchy R."/>
            <person name="Gladieux P."/>
            <person name="Thoren M.H."/>
            <person name="Johannesson H."/>
        </authorList>
    </citation>
    <scope>NUCLEOTIDE SEQUENCE</scope>
    <source>
        <strain evidence="2">CBS 731.68</strain>
    </source>
</reference>
<gene>
    <name evidence="2" type="ORF">N657DRAFT_647817</name>
</gene>
<name>A0AAN6TVR8_9PEZI</name>
<protein>
    <submittedName>
        <fullName evidence="2">Uncharacterized protein</fullName>
    </submittedName>
</protein>
<sequence length="137" mass="15140">MDDQKTNANVRAATRLASCTSLERRLASWCYFLSTLVLNAVLRMFVWPHVSGSPYLILVVIGTRIVVGVSWVRLHPYLTGEERIGPLFTPRLGFYPLPLSILCLGAAIENAGSKNWVAQGYCKQADLDDGRVGFIAL</sequence>
<keyword evidence="1" id="KW-0812">Transmembrane</keyword>
<comment type="caution">
    <text evidence="2">The sequence shown here is derived from an EMBL/GenBank/DDBJ whole genome shotgun (WGS) entry which is preliminary data.</text>
</comment>
<feature type="transmembrane region" description="Helical" evidence="1">
    <location>
        <begin position="26"/>
        <end position="46"/>
    </location>
</feature>
<organism evidence="2 3">
    <name type="scientific">Parathielavia appendiculata</name>
    <dbReference type="NCBI Taxonomy" id="2587402"/>
    <lineage>
        <taxon>Eukaryota</taxon>
        <taxon>Fungi</taxon>
        <taxon>Dikarya</taxon>
        <taxon>Ascomycota</taxon>
        <taxon>Pezizomycotina</taxon>
        <taxon>Sordariomycetes</taxon>
        <taxon>Sordariomycetidae</taxon>
        <taxon>Sordariales</taxon>
        <taxon>Chaetomiaceae</taxon>
        <taxon>Parathielavia</taxon>
    </lineage>
</organism>
<keyword evidence="3" id="KW-1185">Reference proteome</keyword>
<accession>A0AAN6TVR8</accession>
<dbReference type="Proteomes" id="UP001302602">
    <property type="component" value="Unassembled WGS sequence"/>
</dbReference>
<evidence type="ECO:0000313" key="3">
    <source>
        <dbReference type="Proteomes" id="UP001302602"/>
    </source>
</evidence>
<dbReference type="AlphaFoldDB" id="A0AAN6TVR8"/>
<proteinExistence type="predicted"/>
<keyword evidence="1" id="KW-1133">Transmembrane helix</keyword>
<feature type="transmembrane region" description="Helical" evidence="1">
    <location>
        <begin position="53"/>
        <end position="72"/>
    </location>
</feature>
<dbReference type="EMBL" id="MU853233">
    <property type="protein sequence ID" value="KAK4121633.1"/>
    <property type="molecule type" value="Genomic_DNA"/>
</dbReference>
<dbReference type="RefSeq" id="XP_062645404.1">
    <property type="nucleotide sequence ID" value="XM_062793392.1"/>
</dbReference>
<evidence type="ECO:0000256" key="1">
    <source>
        <dbReference type="SAM" id="Phobius"/>
    </source>
</evidence>
<keyword evidence="1" id="KW-0472">Membrane</keyword>